<gene>
    <name evidence="1" type="ORF">GCM10009560_13200</name>
</gene>
<organism evidence="1 2">
    <name type="scientific">Nonomuraea longicatena</name>
    <dbReference type="NCBI Taxonomy" id="83682"/>
    <lineage>
        <taxon>Bacteria</taxon>
        <taxon>Bacillati</taxon>
        <taxon>Actinomycetota</taxon>
        <taxon>Actinomycetes</taxon>
        <taxon>Streptosporangiales</taxon>
        <taxon>Streptosporangiaceae</taxon>
        <taxon>Nonomuraea</taxon>
    </lineage>
</organism>
<dbReference type="EMBL" id="BAAAHQ010000004">
    <property type="protein sequence ID" value="GAA0917310.1"/>
    <property type="molecule type" value="Genomic_DNA"/>
</dbReference>
<proteinExistence type="predicted"/>
<protein>
    <submittedName>
        <fullName evidence="1">Uncharacterized protein</fullName>
    </submittedName>
</protein>
<dbReference type="Proteomes" id="UP001501578">
    <property type="component" value="Unassembled WGS sequence"/>
</dbReference>
<reference evidence="1 2" key="1">
    <citation type="journal article" date="2019" name="Int. J. Syst. Evol. Microbiol.">
        <title>The Global Catalogue of Microorganisms (GCM) 10K type strain sequencing project: providing services to taxonomists for standard genome sequencing and annotation.</title>
        <authorList>
            <consortium name="The Broad Institute Genomics Platform"/>
            <consortium name="The Broad Institute Genome Sequencing Center for Infectious Disease"/>
            <person name="Wu L."/>
            <person name="Ma J."/>
        </authorList>
    </citation>
    <scope>NUCLEOTIDE SEQUENCE [LARGE SCALE GENOMIC DNA]</scope>
    <source>
        <strain evidence="1 2">JCM 11136</strain>
    </source>
</reference>
<keyword evidence="2" id="KW-1185">Reference proteome</keyword>
<evidence type="ECO:0000313" key="1">
    <source>
        <dbReference type="EMBL" id="GAA0917310.1"/>
    </source>
</evidence>
<name>A0ABN1NVK0_9ACTN</name>
<accession>A0ABN1NVK0</accession>
<comment type="caution">
    <text evidence="1">The sequence shown here is derived from an EMBL/GenBank/DDBJ whole genome shotgun (WGS) entry which is preliminary data.</text>
</comment>
<evidence type="ECO:0000313" key="2">
    <source>
        <dbReference type="Proteomes" id="UP001501578"/>
    </source>
</evidence>
<dbReference type="RefSeq" id="WP_343948793.1">
    <property type="nucleotide sequence ID" value="NZ_BAAAHQ010000004.1"/>
</dbReference>
<sequence>MPIFRDYAAAIAPVIDAVHVNVHAATCGADRSGLLVDLRYVLPLRPVPRARLRTVYRYGTAPDLHAEIGRHLAQDTLVERDGVLSASAAGRAAIDALYAAHASAVTRIWPDVSDLAALAGEVLAAAPRVPGGALEVMAPPYEPDGVPPGVLLFNRLAALRYHRGDAHARAWQAEGLSAAEVVRLHAGPLWRTIETATDEGAAVPYRGLDERRRTALYDGLRALV</sequence>